<proteinExistence type="predicted"/>
<sequence length="122" mass="13726">MTKDKALHAWFSQFLTTYPTSSVPDDAVFPWLTYELITGAWDSGEIGLTVNLWYYTTQEAEPNAKAQEISDAIGLGGVFVPCDDGAIWIKRGSPWCQNVRDDSDANIKRRYLNVTIEYITAN</sequence>
<name>A0A8S5R541_9CAUD</name>
<reference evidence="1" key="1">
    <citation type="journal article" date="2021" name="Proc. Natl. Acad. Sci. U.S.A.">
        <title>A Catalog of Tens of Thousands of Viruses from Human Metagenomes Reveals Hidden Associations with Chronic Diseases.</title>
        <authorList>
            <person name="Tisza M.J."/>
            <person name="Buck C.B."/>
        </authorList>
    </citation>
    <scope>NUCLEOTIDE SEQUENCE</scope>
    <source>
        <strain evidence="1">CtcMb1</strain>
    </source>
</reference>
<accession>A0A8S5R541</accession>
<dbReference type="EMBL" id="BK015811">
    <property type="protein sequence ID" value="DAE26201.1"/>
    <property type="molecule type" value="Genomic_DNA"/>
</dbReference>
<evidence type="ECO:0000313" key="1">
    <source>
        <dbReference type="EMBL" id="DAE26201.1"/>
    </source>
</evidence>
<protein>
    <submittedName>
        <fullName evidence="1">Uncharacterized protein</fullName>
    </submittedName>
</protein>
<organism evidence="1">
    <name type="scientific">Siphoviridae sp. ctcMb1</name>
    <dbReference type="NCBI Taxonomy" id="2827276"/>
    <lineage>
        <taxon>Viruses</taxon>
        <taxon>Duplodnaviria</taxon>
        <taxon>Heunggongvirae</taxon>
        <taxon>Uroviricota</taxon>
        <taxon>Caudoviricetes</taxon>
    </lineage>
</organism>